<name>A0AAE5CD52_9BACT</name>
<gene>
    <name evidence="7" type="ORF">GWO12_08415</name>
</gene>
<dbReference type="InterPro" id="IPR049783">
    <property type="entry name" value="ABC_perm_TupB-like"/>
</dbReference>
<comment type="similarity">
    <text evidence="5">Belongs to the binding-protein-dependent transport system permease family.</text>
</comment>
<evidence type="ECO:0000256" key="5">
    <source>
        <dbReference type="RuleBase" id="RU363032"/>
    </source>
</evidence>
<evidence type="ECO:0000313" key="8">
    <source>
        <dbReference type="Proteomes" id="UP000702544"/>
    </source>
</evidence>
<evidence type="ECO:0000256" key="3">
    <source>
        <dbReference type="ARBA" id="ARBA00022989"/>
    </source>
</evidence>
<protein>
    <submittedName>
        <fullName evidence="7">ABC transporter permease subunit</fullName>
    </submittedName>
</protein>
<dbReference type="GO" id="GO:0005886">
    <property type="term" value="C:plasma membrane"/>
    <property type="evidence" value="ECO:0007669"/>
    <property type="project" value="UniProtKB-SubCell"/>
</dbReference>
<reference evidence="7 8" key="1">
    <citation type="submission" date="2020-01" db="EMBL/GenBank/DDBJ databases">
        <title>Genomes assembled from Gulf of Kutch pelagic sediment metagenomes.</title>
        <authorList>
            <person name="Chandrashekar M."/>
            <person name="Mahajan M.S."/>
            <person name="Dave K.J."/>
            <person name="Vatsa P."/>
            <person name="Nathani N.M."/>
        </authorList>
    </citation>
    <scope>NUCLEOTIDE SEQUENCE [LARGE SCALE GENOMIC DNA]</scope>
    <source>
        <strain evidence="7">KS3-K002</strain>
    </source>
</reference>
<evidence type="ECO:0000259" key="6">
    <source>
        <dbReference type="PROSITE" id="PS50928"/>
    </source>
</evidence>
<sequence>MDVLVDAARQALALLLSGDPYLWGIIARSLQVSGSAVALGLLVGIPIGTWLGLTRFPGRGIAVALVNTGLALPPVVVGLFVYLLLSRQGPFGELGWLYTTSAMIAAQVVLAAPYVAAITLAAVQAVPPELRLQARALGAGRWQALLLHLREARLSLMAAVAAGFGAVISEVGAVMMVGGNVHGETRVITTAIVLETRRGQFATAMALGLILLAIAFAANAFITRVQQAAPRRRRPLTS</sequence>
<comment type="subcellular location">
    <subcellularLocation>
        <location evidence="1 5">Cell membrane</location>
        <topology evidence="1 5">Multi-pass membrane protein</topology>
    </subcellularLocation>
</comment>
<dbReference type="Proteomes" id="UP000702544">
    <property type="component" value="Unassembled WGS sequence"/>
</dbReference>
<dbReference type="SUPFAM" id="SSF161098">
    <property type="entry name" value="MetI-like"/>
    <property type="match status" value="1"/>
</dbReference>
<evidence type="ECO:0000256" key="1">
    <source>
        <dbReference type="ARBA" id="ARBA00004651"/>
    </source>
</evidence>
<comment type="caution">
    <text evidence="7">The sequence shown here is derived from an EMBL/GenBank/DDBJ whole genome shotgun (WGS) entry which is preliminary data.</text>
</comment>
<evidence type="ECO:0000313" key="7">
    <source>
        <dbReference type="EMBL" id="NIR75119.1"/>
    </source>
</evidence>
<feature type="transmembrane region" description="Helical" evidence="5">
    <location>
        <begin position="32"/>
        <end position="53"/>
    </location>
</feature>
<dbReference type="GO" id="GO:0055085">
    <property type="term" value="P:transmembrane transport"/>
    <property type="evidence" value="ECO:0007669"/>
    <property type="project" value="InterPro"/>
</dbReference>
<dbReference type="AlphaFoldDB" id="A0AAE5CD52"/>
<dbReference type="NCBIfam" id="NF038017">
    <property type="entry name" value="ABC_perm1"/>
    <property type="match status" value="1"/>
</dbReference>
<dbReference type="PANTHER" id="PTHR43632:SF1">
    <property type="entry name" value="PERMEASE COMPONENT OF TUNGSTATE ABC TRANSPORTER"/>
    <property type="match status" value="1"/>
</dbReference>
<dbReference type="InterPro" id="IPR000515">
    <property type="entry name" value="MetI-like"/>
</dbReference>
<keyword evidence="4 5" id="KW-0472">Membrane</keyword>
<dbReference type="CDD" id="cd06261">
    <property type="entry name" value="TM_PBP2"/>
    <property type="match status" value="1"/>
</dbReference>
<feature type="transmembrane region" description="Helical" evidence="5">
    <location>
        <begin position="60"/>
        <end position="84"/>
    </location>
</feature>
<accession>A0AAE5CD52</accession>
<feature type="transmembrane region" description="Helical" evidence="5">
    <location>
        <begin position="156"/>
        <end position="181"/>
    </location>
</feature>
<dbReference type="Gene3D" id="1.10.3720.10">
    <property type="entry name" value="MetI-like"/>
    <property type="match status" value="1"/>
</dbReference>
<keyword evidence="2 5" id="KW-0812">Transmembrane</keyword>
<proteinExistence type="inferred from homology"/>
<feature type="transmembrane region" description="Helical" evidence="5">
    <location>
        <begin position="96"/>
        <end position="123"/>
    </location>
</feature>
<dbReference type="Pfam" id="PF00528">
    <property type="entry name" value="BPD_transp_1"/>
    <property type="match status" value="1"/>
</dbReference>
<dbReference type="InterPro" id="IPR035906">
    <property type="entry name" value="MetI-like_sf"/>
</dbReference>
<dbReference type="PROSITE" id="PS50928">
    <property type="entry name" value="ABC_TM1"/>
    <property type="match status" value="1"/>
</dbReference>
<keyword evidence="5" id="KW-0813">Transport</keyword>
<keyword evidence="3 5" id="KW-1133">Transmembrane helix</keyword>
<organism evidence="7 8">
    <name type="scientific">Candidatus Kutchimonas denitrificans</name>
    <dbReference type="NCBI Taxonomy" id="3056748"/>
    <lineage>
        <taxon>Bacteria</taxon>
        <taxon>Pseudomonadati</taxon>
        <taxon>Gemmatimonadota</taxon>
        <taxon>Gemmatimonadia</taxon>
        <taxon>Candidatus Palauibacterales</taxon>
        <taxon>Candidatus Palauibacteraceae</taxon>
        <taxon>Candidatus Kutchimonas</taxon>
    </lineage>
</organism>
<evidence type="ECO:0000256" key="4">
    <source>
        <dbReference type="ARBA" id="ARBA00023136"/>
    </source>
</evidence>
<feature type="transmembrane region" description="Helical" evidence="5">
    <location>
        <begin position="201"/>
        <end position="222"/>
    </location>
</feature>
<dbReference type="PANTHER" id="PTHR43632">
    <property type="entry name" value="PERMEASE COMPONENT OF TUNGSTATE ABC TRANSPORTER"/>
    <property type="match status" value="1"/>
</dbReference>
<evidence type="ECO:0000256" key="2">
    <source>
        <dbReference type="ARBA" id="ARBA00022692"/>
    </source>
</evidence>
<dbReference type="EMBL" id="JAACAK010000063">
    <property type="protein sequence ID" value="NIR75119.1"/>
    <property type="molecule type" value="Genomic_DNA"/>
</dbReference>
<feature type="domain" description="ABC transmembrane type-1" evidence="6">
    <location>
        <begin position="26"/>
        <end position="222"/>
    </location>
</feature>